<name>A0A3M7S9J6_BRAPC</name>
<dbReference type="Proteomes" id="UP000276133">
    <property type="component" value="Unassembled WGS sequence"/>
</dbReference>
<sequence>MGLELKNCPMTMLKSTFSYPNFGSNKNILQRDKFSQSSEPSLADKNIFLKKFYLILDSKIHSFSINPEKKITCSSSVDELCEFSISLNLGSSWEINFL</sequence>
<accession>A0A3M7S9J6</accession>
<protein>
    <submittedName>
        <fullName evidence="1">Uncharacterized protein</fullName>
    </submittedName>
</protein>
<organism evidence="1 2">
    <name type="scientific">Brachionus plicatilis</name>
    <name type="common">Marine rotifer</name>
    <name type="synonym">Brachionus muelleri</name>
    <dbReference type="NCBI Taxonomy" id="10195"/>
    <lineage>
        <taxon>Eukaryota</taxon>
        <taxon>Metazoa</taxon>
        <taxon>Spiralia</taxon>
        <taxon>Gnathifera</taxon>
        <taxon>Rotifera</taxon>
        <taxon>Eurotatoria</taxon>
        <taxon>Monogononta</taxon>
        <taxon>Pseudotrocha</taxon>
        <taxon>Ploima</taxon>
        <taxon>Brachionidae</taxon>
        <taxon>Brachionus</taxon>
    </lineage>
</organism>
<keyword evidence="2" id="KW-1185">Reference proteome</keyword>
<gene>
    <name evidence="1" type="ORF">BpHYR1_006795</name>
</gene>
<evidence type="ECO:0000313" key="2">
    <source>
        <dbReference type="Proteomes" id="UP000276133"/>
    </source>
</evidence>
<dbReference type="EMBL" id="REGN01001792">
    <property type="protein sequence ID" value="RNA32493.1"/>
    <property type="molecule type" value="Genomic_DNA"/>
</dbReference>
<evidence type="ECO:0000313" key="1">
    <source>
        <dbReference type="EMBL" id="RNA32493.1"/>
    </source>
</evidence>
<comment type="caution">
    <text evidence="1">The sequence shown here is derived from an EMBL/GenBank/DDBJ whole genome shotgun (WGS) entry which is preliminary data.</text>
</comment>
<proteinExistence type="predicted"/>
<reference evidence="1 2" key="1">
    <citation type="journal article" date="2018" name="Sci. Rep.">
        <title>Genomic signatures of local adaptation to the degree of environmental predictability in rotifers.</title>
        <authorList>
            <person name="Franch-Gras L."/>
            <person name="Hahn C."/>
            <person name="Garcia-Roger E.M."/>
            <person name="Carmona M.J."/>
            <person name="Serra M."/>
            <person name="Gomez A."/>
        </authorList>
    </citation>
    <scope>NUCLEOTIDE SEQUENCE [LARGE SCALE GENOMIC DNA]</scope>
    <source>
        <strain evidence="1">HYR1</strain>
    </source>
</reference>
<dbReference type="AlphaFoldDB" id="A0A3M7S9J6"/>